<protein>
    <recommendedName>
        <fullName evidence="4">Lipoprotein</fullName>
    </recommendedName>
</protein>
<dbReference type="AlphaFoldDB" id="A0A1H9D2E0"/>
<feature type="chain" id="PRO_5011675013" description="Lipoprotein" evidence="1">
    <location>
        <begin position="30"/>
        <end position="134"/>
    </location>
</feature>
<dbReference type="EMBL" id="FOFG01000002">
    <property type="protein sequence ID" value="SEQ06993.1"/>
    <property type="molecule type" value="Genomic_DNA"/>
</dbReference>
<name>A0A1H9D2E0_9HYPH</name>
<accession>A0A1H9D2E0</accession>
<evidence type="ECO:0000313" key="2">
    <source>
        <dbReference type="EMBL" id="SEQ06993.1"/>
    </source>
</evidence>
<feature type="signal peptide" evidence="1">
    <location>
        <begin position="1"/>
        <end position="29"/>
    </location>
</feature>
<evidence type="ECO:0008006" key="4">
    <source>
        <dbReference type="Google" id="ProtNLM"/>
    </source>
</evidence>
<keyword evidence="3" id="KW-1185">Reference proteome</keyword>
<sequence>MISSTHKRGLGAAAVLAAMLAGCVSPHGAGGQGAKDYLEYTAASDPTDNVVENIRACWFQGNRPAFAGLSYTPESYANHPRVLIVPRSDPTGLPKLVVDINGTQVRAYGPLLGTSEGPTITQNLQKWIAGGSGC</sequence>
<reference evidence="2 3" key="1">
    <citation type="submission" date="2016-10" db="EMBL/GenBank/DDBJ databases">
        <authorList>
            <person name="de Groot N.N."/>
        </authorList>
    </citation>
    <scope>NUCLEOTIDE SEQUENCE [LARGE SCALE GENOMIC DNA]</scope>
    <source>
        <strain evidence="2 3">A52C2</strain>
    </source>
</reference>
<gene>
    <name evidence="2" type="ORF">SAMN05216548_102311</name>
</gene>
<dbReference type="OrthoDB" id="8419513at2"/>
<evidence type="ECO:0000313" key="3">
    <source>
        <dbReference type="Proteomes" id="UP000199647"/>
    </source>
</evidence>
<dbReference type="STRING" id="1855383.SAMN05216548_102311"/>
<organism evidence="2 3">
    <name type="scientific">Faunimonas pinastri</name>
    <dbReference type="NCBI Taxonomy" id="1855383"/>
    <lineage>
        <taxon>Bacteria</taxon>
        <taxon>Pseudomonadati</taxon>
        <taxon>Pseudomonadota</taxon>
        <taxon>Alphaproteobacteria</taxon>
        <taxon>Hyphomicrobiales</taxon>
        <taxon>Afifellaceae</taxon>
        <taxon>Faunimonas</taxon>
    </lineage>
</organism>
<keyword evidence="1" id="KW-0732">Signal</keyword>
<dbReference type="Proteomes" id="UP000199647">
    <property type="component" value="Unassembled WGS sequence"/>
</dbReference>
<dbReference type="RefSeq" id="WP_143061881.1">
    <property type="nucleotide sequence ID" value="NZ_FOFG01000002.1"/>
</dbReference>
<proteinExistence type="predicted"/>
<dbReference type="PROSITE" id="PS51257">
    <property type="entry name" value="PROKAR_LIPOPROTEIN"/>
    <property type="match status" value="1"/>
</dbReference>
<evidence type="ECO:0000256" key="1">
    <source>
        <dbReference type="SAM" id="SignalP"/>
    </source>
</evidence>